<evidence type="ECO:0000256" key="5">
    <source>
        <dbReference type="HAMAP-Rule" id="MF_00014"/>
    </source>
</evidence>
<dbReference type="GO" id="GO:0005737">
    <property type="term" value="C:cytoplasm"/>
    <property type="evidence" value="ECO:0007669"/>
    <property type="project" value="UniProtKB-SubCell"/>
</dbReference>
<dbReference type="InterPro" id="IPR036976">
    <property type="entry name" value="RimM_N_sf"/>
</dbReference>
<reference evidence="8 9" key="1">
    <citation type="submission" date="2019-02" db="EMBL/GenBank/DDBJ databases">
        <title>Arundinibacter roseus gen. nov., sp. nov., a new member of the family Cytophagaceae.</title>
        <authorList>
            <person name="Szuroczki S."/>
            <person name="Khayer B."/>
            <person name="Sproer C."/>
            <person name="Toumi M."/>
            <person name="Szabo A."/>
            <person name="Felfoldi T."/>
            <person name="Schumann P."/>
            <person name="Toth E."/>
        </authorList>
    </citation>
    <scope>NUCLEOTIDE SEQUENCE [LARGE SCALE GENOMIC DNA]</scope>
    <source>
        <strain evidence="8 9">DMA-k-7a</strain>
    </source>
</reference>
<dbReference type="InterPro" id="IPR011961">
    <property type="entry name" value="RimM"/>
</dbReference>
<dbReference type="Pfam" id="PF24986">
    <property type="entry name" value="PRC_RimM"/>
    <property type="match status" value="1"/>
</dbReference>
<sequence length="189" mass="21895">MTQEQCYLLGYIVKTHGTKGQVVFHLDVDYPDEYEDLESVFIEIKGELVPYFIENINIQKQSRAIVQIEEIDTIEKAQTFVGHALYMPLDTLDELEEDQFYYHEIKDFSIIDQEKGELGFVREVYSVSTQNLIALDYKGVEVLIPIVDDIVLKVNRELKQVVVQLPEGLLEVYTETHKADDSDQNDDEN</sequence>
<keyword evidence="3 5" id="KW-0698">rRNA processing</keyword>
<dbReference type="NCBIfam" id="TIGR02273">
    <property type="entry name" value="16S_RimM"/>
    <property type="match status" value="1"/>
</dbReference>
<keyword evidence="1 5" id="KW-0963">Cytoplasm</keyword>
<dbReference type="GO" id="GO:0006364">
    <property type="term" value="P:rRNA processing"/>
    <property type="evidence" value="ECO:0007669"/>
    <property type="project" value="UniProtKB-UniRule"/>
</dbReference>
<dbReference type="PANTHER" id="PTHR33692">
    <property type="entry name" value="RIBOSOME MATURATION FACTOR RIMM"/>
    <property type="match status" value="1"/>
</dbReference>
<feature type="domain" description="RimM N-terminal" evidence="6">
    <location>
        <begin position="9"/>
        <end position="88"/>
    </location>
</feature>
<dbReference type="GO" id="GO:0005840">
    <property type="term" value="C:ribosome"/>
    <property type="evidence" value="ECO:0007669"/>
    <property type="project" value="InterPro"/>
</dbReference>
<dbReference type="HAMAP" id="MF_00014">
    <property type="entry name" value="Ribosome_mat_RimM"/>
    <property type="match status" value="1"/>
</dbReference>
<dbReference type="InterPro" id="IPR011033">
    <property type="entry name" value="PRC_barrel-like_sf"/>
</dbReference>
<dbReference type="SUPFAM" id="SSF50447">
    <property type="entry name" value="Translation proteins"/>
    <property type="match status" value="1"/>
</dbReference>
<dbReference type="SUPFAM" id="SSF50346">
    <property type="entry name" value="PRC-barrel domain"/>
    <property type="match status" value="1"/>
</dbReference>
<dbReference type="Pfam" id="PF01782">
    <property type="entry name" value="RimM"/>
    <property type="match status" value="1"/>
</dbReference>
<comment type="subcellular location">
    <subcellularLocation>
        <location evidence="5">Cytoplasm</location>
    </subcellularLocation>
</comment>
<accession>A0A4R4JRX2</accession>
<evidence type="ECO:0000256" key="1">
    <source>
        <dbReference type="ARBA" id="ARBA00022490"/>
    </source>
</evidence>
<evidence type="ECO:0000256" key="2">
    <source>
        <dbReference type="ARBA" id="ARBA00022517"/>
    </source>
</evidence>
<evidence type="ECO:0000256" key="3">
    <source>
        <dbReference type="ARBA" id="ARBA00022552"/>
    </source>
</evidence>
<evidence type="ECO:0000259" key="6">
    <source>
        <dbReference type="Pfam" id="PF01782"/>
    </source>
</evidence>
<evidence type="ECO:0000313" key="8">
    <source>
        <dbReference type="EMBL" id="TDB57324.1"/>
    </source>
</evidence>
<dbReference type="OrthoDB" id="9810331at2"/>
<comment type="domain">
    <text evidence="5">The PRC barrel domain binds ribosomal protein uS19.</text>
</comment>
<evidence type="ECO:0000259" key="7">
    <source>
        <dbReference type="Pfam" id="PF24986"/>
    </source>
</evidence>
<dbReference type="InterPro" id="IPR009000">
    <property type="entry name" value="Transl_B-barrel_sf"/>
</dbReference>
<evidence type="ECO:0000313" key="9">
    <source>
        <dbReference type="Proteomes" id="UP000295706"/>
    </source>
</evidence>
<protein>
    <recommendedName>
        <fullName evidence="5">Ribosome maturation factor RimM</fullName>
    </recommendedName>
</protein>
<dbReference type="Gene3D" id="2.30.30.240">
    <property type="entry name" value="PRC-barrel domain"/>
    <property type="match status" value="1"/>
</dbReference>
<comment type="similarity">
    <text evidence="5">Belongs to the RimM family.</text>
</comment>
<feature type="domain" description="Ribosome maturation factor RimM PRC barrel" evidence="7">
    <location>
        <begin position="103"/>
        <end position="169"/>
    </location>
</feature>
<comment type="function">
    <text evidence="5">An accessory protein needed during the final step in the assembly of 30S ribosomal subunit, possibly for assembly of the head region. Essential for efficient processing of 16S rRNA. May be needed both before and after RbfA during the maturation of 16S rRNA. It has affinity for free ribosomal 30S subunits but not for 70S ribosomes.</text>
</comment>
<dbReference type="Gene3D" id="2.40.30.60">
    <property type="entry name" value="RimM"/>
    <property type="match status" value="1"/>
</dbReference>
<dbReference type="RefSeq" id="WP_132122483.1">
    <property type="nucleotide sequence ID" value="NZ_SMJU01000029.1"/>
</dbReference>
<keyword evidence="2 5" id="KW-0690">Ribosome biogenesis</keyword>
<proteinExistence type="inferred from homology"/>
<organism evidence="8 9">
    <name type="scientific">Arundinibacter roseus</name>
    <dbReference type="NCBI Taxonomy" id="2070510"/>
    <lineage>
        <taxon>Bacteria</taxon>
        <taxon>Pseudomonadati</taxon>
        <taxon>Bacteroidota</taxon>
        <taxon>Cytophagia</taxon>
        <taxon>Cytophagales</taxon>
        <taxon>Spirosomataceae</taxon>
        <taxon>Arundinibacter</taxon>
    </lineage>
</organism>
<dbReference type="PANTHER" id="PTHR33692:SF1">
    <property type="entry name" value="RIBOSOME MATURATION FACTOR RIMM"/>
    <property type="match status" value="1"/>
</dbReference>
<gene>
    <name evidence="5 8" type="primary">rimM</name>
    <name evidence="8" type="ORF">EZE20_23720</name>
</gene>
<dbReference type="GO" id="GO:0042274">
    <property type="term" value="P:ribosomal small subunit biogenesis"/>
    <property type="evidence" value="ECO:0007669"/>
    <property type="project" value="UniProtKB-UniRule"/>
</dbReference>
<dbReference type="InterPro" id="IPR002676">
    <property type="entry name" value="RimM_N"/>
</dbReference>
<keyword evidence="9" id="KW-1185">Reference proteome</keyword>
<keyword evidence="4 5" id="KW-0143">Chaperone</keyword>
<dbReference type="EMBL" id="SMJU01000029">
    <property type="protein sequence ID" value="TDB57324.1"/>
    <property type="molecule type" value="Genomic_DNA"/>
</dbReference>
<dbReference type="AlphaFoldDB" id="A0A4R4JRX2"/>
<name>A0A4R4JRX2_9BACT</name>
<dbReference type="GO" id="GO:0043022">
    <property type="term" value="F:ribosome binding"/>
    <property type="evidence" value="ECO:0007669"/>
    <property type="project" value="InterPro"/>
</dbReference>
<comment type="caution">
    <text evidence="8">The sequence shown here is derived from an EMBL/GenBank/DDBJ whole genome shotgun (WGS) entry which is preliminary data.</text>
</comment>
<comment type="subunit">
    <text evidence="5">Binds ribosomal protein uS19.</text>
</comment>
<dbReference type="Proteomes" id="UP000295706">
    <property type="component" value="Unassembled WGS sequence"/>
</dbReference>
<evidence type="ECO:0000256" key="4">
    <source>
        <dbReference type="ARBA" id="ARBA00023186"/>
    </source>
</evidence>
<dbReference type="InterPro" id="IPR056792">
    <property type="entry name" value="PRC_RimM"/>
</dbReference>